<feature type="compositionally biased region" description="Low complexity" evidence="1">
    <location>
        <begin position="40"/>
        <end position="52"/>
    </location>
</feature>
<dbReference type="EMBL" id="CP034710">
    <property type="protein sequence ID" value="AZT39691.1"/>
    <property type="molecule type" value="Genomic_DNA"/>
</dbReference>
<dbReference type="EMBL" id="CP034699">
    <property type="protein sequence ID" value="AZT44409.1"/>
    <property type="molecule type" value="Genomic_DNA"/>
</dbReference>
<name>A0A3Q9MT08_SALET</name>
<evidence type="ECO:0000313" key="2">
    <source>
        <dbReference type="EMBL" id="AZT39691.1"/>
    </source>
</evidence>
<sequence>MSVSISGGFSGSGPYASGITKNITGKDSFQAVQLEETISTSAQSSQSASQNSKTDWVSSDPDAPVSGDGWTWTVVAPGVEKGTAPDGSEVGYCNIDMVLTPEDKALVGWPCEEGSDMSTVACMIANDRACGDLTGPVTLDYILGNEDKHISGVADRFLVSDDTVSELINNYNDIYSTNEQS</sequence>
<reference evidence="2" key="1">
    <citation type="submission" date="2018-12" db="EMBL/GenBank/DDBJ databases">
        <title>Complete genome sequences of twenty non-typhoidal Salmonella isolates from Rwanda.</title>
        <authorList>
            <person name="Byukusenge M."/>
            <person name="Li L."/>
            <person name="Subhashinie K."/>
            <person name="Nzayirambaho M."/>
            <person name="Kuchipudi S.V."/>
            <person name="Jayarao B.M."/>
        </authorList>
    </citation>
    <scope>NUCLEOTIDE SEQUENCE</scope>
    <source>
        <strain evidence="2">RSE21</strain>
        <strain evidence="3">RSE40</strain>
        <plasmid evidence="2">pRSE21</plasmid>
        <plasmid evidence="3">pRSE40</plasmid>
    </source>
</reference>
<accession>A0A3Q9MT08</accession>
<organism evidence="2">
    <name type="scientific">Salmonella enterica subsp. enterica serovar Karamoja</name>
    <dbReference type="NCBI Taxonomy" id="2500153"/>
    <lineage>
        <taxon>Bacteria</taxon>
        <taxon>Pseudomonadati</taxon>
        <taxon>Pseudomonadota</taxon>
        <taxon>Gammaproteobacteria</taxon>
        <taxon>Enterobacterales</taxon>
        <taxon>Enterobacteriaceae</taxon>
        <taxon>Salmonella</taxon>
    </lineage>
</organism>
<dbReference type="AlphaFoldDB" id="A0A3Q9MT08"/>
<geneLocation type="plasmid" evidence="2">
    <name>pRSE21</name>
</geneLocation>
<geneLocation type="plasmid" evidence="3">
    <name>pRSE40</name>
</geneLocation>
<protein>
    <submittedName>
        <fullName evidence="2">Uncharacterized protein</fullName>
    </submittedName>
</protein>
<gene>
    <name evidence="3" type="ORF">EL007_24435</name>
    <name evidence="2" type="ORF">ELZ88_24510</name>
</gene>
<proteinExistence type="predicted"/>
<evidence type="ECO:0000313" key="3">
    <source>
        <dbReference type="EMBL" id="AZT44409.1"/>
    </source>
</evidence>
<keyword evidence="2" id="KW-0614">Plasmid</keyword>
<evidence type="ECO:0000256" key="1">
    <source>
        <dbReference type="SAM" id="MobiDB-lite"/>
    </source>
</evidence>
<feature type="region of interest" description="Disordered" evidence="1">
    <location>
        <begin position="40"/>
        <end position="69"/>
    </location>
</feature>
<dbReference type="RefSeq" id="WP_168445654.1">
    <property type="nucleotide sequence ID" value="NZ_CP034699.1"/>
</dbReference>